<feature type="compositionally biased region" description="Polar residues" evidence="6">
    <location>
        <begin position="279"/>
        <end position="288"/>
    </location>
</feature>
<dbReference type="Pfam" id="PF00096">
    <property type="entry name" value="zf-C2H2"/>
    <property type="match status" value="1"/>
</dbReference>
<evidence type="ECO:0000313" key="9">
    <source>
        <dbReference type="Proteomes" id="UP000027135"/>
    </source>
</evidence>
<dbReference type="PANTHER" id="PTHR24379:SF121">
    <property type="entry name" value="C2H2-TYPE DOMAIN-CONTAINING PROTEIN"/>
    <property type="match status" value="1"/>
</dbReference>
<evidence type="ECO:0000313" key="8">
    <source>
        <dbReference type="EMBL" id="KDR17946.1"/>
    </source>
</evidence>
<dbReference type="InterPro" id="IPR036236">
    <property type="entry name" value="Znf_C2H2_sf"/>
</dbReference>
<dbReference type="SUPFAM" id="SSF57667">
    <property type="entry name" value="beta-beta-alpha zinc fingers"/>
    <property type="match status" value="3"/>
</dbReference>
<feature type="domain" description="C2H2-type" evidence="7">
    <location>
        <begin position="143"/>
        <end position="171"/>
    </location>
</feature>
<evidence type="ECO:0000256" key="2">
    <source>
        <dbReference type="ARBA" id="ARBA00022737"/>
    </source>
</evidence>
<evidence type="ECO:0000256" key="3">
    <source>
        <dbReference type="ARBA" id="ARBA00022771"/>
    </source>
</evidence>
<dbReference type="AlphaFoldDB" id="A0A067R6J1"/>
<evidence type="ECO:0000256" key="4">
    <source>
        <dbReference type="ARBA" id="ARBA00022833"/>
    </source>
</evidence>
<evidence type="ECO:0000259" key="7">
    <source>
        <dbReference type="PROSITE" id="PS50157"/>
    </source>
</evidence>
<keyword evidence="1" id="KW-0479">Metal-binding</keyword>
<dbReference type="Proteomes" id="UP000027135">
    <property type="component" value="Unassembled WGS sequence"/>
</dbReference>
<feature type="domain" description="C2H2-type" evidence="7">
    <location>
        <begin position="369"/>
        <end position="392"/>
    </location>
</feature>
<feature type="region of interest" description="Disordered" evidence="6">
    <location>
        <begin position="263"/>
        <end position="288"/>
    </location>
</feature>
<protein>
    <recommendedName>
        <fullName evidence="7">C2H2-type domain-containing protein</fullName>
    </recommendedName>
</protein>
<accession>A0A067R6J1</accession>
<keyword evidence="3 5" id="KW-0863">Zinc-finger</keyword>
<feature type="domain" description="C2H2-type" evidence="7">
    <location>
        <begin position="98"/>
        <end position="123"/>
    </location>
</feature>
<dbReference type="InParanoid" id="A0A067R6J1"/>
<name>A0A067R6J1_ZOONE</name>
<dbReference type="SMART" id="SM00355">
    <property type="entry name" value="ZnF_C2H2"/>
    <property type="match status" value="8"/>
</dbReference>
<keyword evidence="2" id="KW-0677">Repeat</keyword>
<evidence type="ECO:0000256" key="1">
    <source>
        <dbReference type="ARBA" id="ARBA00022723"/>
    </source>
</evidence>
<proteinExistence type="predicted"/>
<keyword evidence="4" id="KW-0862">Zinc</keyword>
<gene>
    <name evidence="8" type="ORF">L798_08161</name>
</gene>
<reference evidence="8 9" key="1">
    <citation type="journal article" date="2014" name="Nat. Commun.">
        <title>Molecular traces of alternative social organization in a termite genome.</title>
        <authorList>
            <person name="Terrapon N."/>
            <person name="Li C."/>
            <person name="Robertson H.M."/>
            <person name="Ji L."/>
            <person name="Meng X."/>
            <person name="Booth W."/>
            <person name="Chen Z."/>
            <person name="Childers C.P."/>
            <person name="Glastad K.M."/>
            <person name="Gokhale K."/>
            <person name="Gowin J."/>
            <person name="Gronenberg W."/>
            <person name="Hermansen R.A."/>
            <person name="Hu H."/>
            <person name="Hunt B.G."/>
            <person name="Huylmans A.K."/>
            <person name="Khalil S.M."/>
            <person name="Mitchell R.D."/>
            <person name="Munoz-Torres M.C."/>
            <person name="Mustard J.A."/>
            <person name="Pan H."/>
            <person name="Reese J.T."/>
            <person name="Scharf M.E."/>
            <person name="Sun F."/>
            <person name="Vogel H."/>
            <person name="Xiao J."/>
            <person name="Yang W."/>
            <person name="Yang Z."/>
            <person name="Yang Z."/>
            <person name="Zhou J."/>
            <person name="Zhu J."/>
            <person name="Brent C.S."/>
            <person name="Elsik C.G."/>
            <person name="Goodisman M.A."/>
            <person name="Liberles D.A."/>
            <person name="Roe R.M."/>
            <person name="Vargo E.L."/>
            <person name="Vilcinskas A."/>
            <person name="Wang J."/>
            <person name="Bornberg-Bauer E."/>
            <person name="Korb J."/>
            <person name="Zhang G."/>
            <person name="Liebig J."/>
        </authorList>
    </citation>
    <scope>NUCLEOTIDE SEQUENCE [LARGE SCALE GENOMIC DNA]</scope>
    <source>
        <tissue evidence="8">Whole organism</tissue>
    </source>
</reference>
<dbReference type="PROSITE" id="PS00028">
    <property type="entry name" value="ZINC_FINGER_C2H2_1"/>
    <property type="match status" value="6"/>
</dbReference>
<feature type="domain" description="C2H2-type" evidence="7">
    <location>
        <begin position="324"/>
        <end position="352"/>
    </location>
</feature>
<evidence type="ECO:0000256" key="5">
    <source>
        <dbReference type="PROSITE-ProRule" id="PRU00042"/>
    </source>
</evidence>
<feature type="domain" description="C2H2-type" evidence="7">
    <location>
        <begin position="564"/>
        <end position="592"/>
    </location>
</feature>
<dbReference type="PANTHER" id="PTHR24379">
    <property type="entry name" value="KRAB AND ZINC FINGER DOMAIN-CONTAINING"/>
    <property type="match status" value="1"/>
</dbReference>
<dbReference type="GO" id="GO:0008270">
    <property type="term" value="F:zinc ion binding"/>
    <property type="evidence" value="ECO:0007669"/>
    <property type="project" value="UniProtKB-KW"/>
</dbReference>
<sequence>MRFAKDRTFGRSEVSQQYEILQSYCEENESGTSNMTCQETTWSNDYVTLNSLPTNGYEILDCSQDFSYLFSCLVCGSVSAVVDELVKHWRLHTGVDSLTCTVCSVSFTDVLFLQAHWKATHMGGICSDSGVVLRNEPEFLPQLVCEACGFAFVQFSSLEQHVMSTHVLTCPRDGIFRSINTVGSLYSVTNTQQNNIISSRSVQDSPVLNNHSLTKQFTGLKNNLVGSGGDGHSVADFINNVMETNVSEHFMARNSASVVNNVTETGDESEVEREDLPSSMDNTKSESISDQNGKVLTCKVCESNSGDVNDLIKHWRIHIGANSMTCTICKKTFSDLPFLQAHWRRSHMQGNPVPVSVSKNYLLHSESSFICDACGYAFPDFAVLEQHLLSTHVFGGLTHVPLKSRNCADNRKTTSQVRNQNVMINKTKSLDLITLKIQVMNHCKKKGTEKKPETEGHKESQDILVMEESKKKVNNKYSDSGSKRTKNPDWCLVCGETSNDMIKHLVTHTGVLSLECCLCGKDFVDIPFLQAHWRATHMNGDTCYTNNCIYVGNYKENVSCKQKLLCETCGCYVPQISALEKHIILTHTVIKPPYECKCDDVFSSQDELKSHILTCSW</sequence>
<dbReference type="Gene3D" id="3.30.160.60">
    <property type="entry name" value="Classic Zinc Finger"/>
    <property type="match status" value="4"/>
</dbReference>
<evidence type="ECO:0000256" key="6">
    <source>
        <dbReference type="SAM" id="MobiDB-lite"/>
    </source>
</evidence>
<dbReference type="EMBL" id="KK852711">
    <property type="protein sequence ID" value="KDR17946.1"/>
    <property type="molecule type" value="Genomic_DNA"/>
</dbReference>
<dbReference type="PROSITE" id="PS50157">
    <property type="entry name" value="ZINC_FINGER_C2H2_2"/>
    <property type="match status" value="7"/>
</dbReference>
<organism evidence="8 9">
    <name type="scientific">Zootermopsis nevadensis</name>
    <name type="common">Dampwood termite</name>
    <dbReference type="NCBI Taxonomy" id="136037"/>
    <lineage>
        <taxon>Eukaryota</taxon>
        <taxon>Metazoa</taxon>
        <taxon>Ecdysozoa</taxon>
        <taxon>Arthropoda</taxon>
        <taxon>Hexapoda</taxon>
        <taxon>Insecta</taxon>
        <taxon>Pterygota</taxon>
        <taxon>Neoptera</taxon>
        <taxon>Polyneoptera</taxon>
        <taxon>Dictyoptera</taxon>
        <taxon>Blattodea</taxon>
        <taxon>Blattoidea</taxon>
        <taxon>Termitoidae</taxon>
        <taxon>Termopsidae</taxon>
        <taxon>Zootermopsis</taxon>
    </lineage>
</organism>
<dbReference type="eggNOG" id="KOG1721">
    <property type="taxonomic scope" value="Eukaryota"/>
</dbReference>
<feature type="domain" description="C2H2-type" evidence="7">
    <location>
        <begin position="514"/>
        <end position="542"/>
    </location>
</feature>
<keyword evidence="9" id="KW-1185">Reference proteome</keyword>
<feature type="domain" description="C2H2-type" evidence="7">
    <location>
        <begin position="70"/>
        <end position="97"/>
    </location>
</feature>
<dbReference type="InterPro" id="IPR013087">
    <property type="entry name" value="Znf_C2H2_type"/>
</dbReference>